<dbReference type="InterPro" id="IPR012440">
    <property type="entry name" value="DUF1641"/>
</dbReference>
<evidence type="ECO:0000313" key="3">
    <source>
        <dbReference type="Proteomes" id="UP000536534"/>
    </source>
</evidence>
<reference evidence="2 3" key="1">
    <citation type="journal article" date="2020" name="Biotechnol. Biofuels">
        <title>New insights from the biogas microbiome by comprehensive genome-resolved metagenomics of nearly 1600 species originating from multiple anaerobic digesters.</title>
        <authorList>
            <person name="Campanaro S."/>
            <person name="Treu L."/>
            <person name="Rodriguez-R L.M."/>
            <person name="Kovalovszki A."/>
            <person name="Ziels R.M."/>
            <person name="Maus I."/>
            <person name="Zhu X."/>
            <person name="Kougias P.G."/>
            <person name="Basile A."/>
            <person name="Luo G."/>
            <person name="Schluter A."/>
            <person name="Konstantinidis K.T."/>
            <person name="Angelidaki I."/>
        </authorList>
    </citation>
    <scope>NUCLEOTIDE SEQUENCE [LARGE SCALE GENOMIC DNA]</scope>
    <source>
        <strain evidence="2">AS06rmzACSIP_256</strain>
    </source>
</reference>
<dbReference type="Proteomes" id="UP000536534">
    <property type="component" value="Unassembled WGS sequence"/>
</dbReference>
<comment type="caution">
    <text evidence="2">The sequence shown here is derived from an EMBL/GenBank/DDBJ whole genome shotgun (WGS) entry which is preliminary data.</text>
</comment>
<dbReference type="AlphaFoldDB" id="A0A7X7LZA5"/>
<accession>A0A7X7LZA5</accession>
<organism evidence="2 3">
    <name type="scientific">Thauera phenolivorans</name>
    <dbReference type="NCBI Taxonomy" id="1792543"/>
    <lineage>
        <taxon>Bacteria</taxon>
        <taxon>Pseudomonadati</taxon>
        <taxon>Pseudomonadota</taxon>
        <taxon>Betaproteobacteria</taxon>
        <taxon>Rhodocyclales</taxon>
        <taxon>Zoogloeaceae</taxon>
        <taxon>Thauera</taxon>
    </lineage>
</organism>
<gene>
    <name evidence="2" type="ORF">GX576_16605</name>
</gene>
<feature type="region of interest" description="Disordered" evidence="1">
    <location>
        <begin position="182"/>
        <end position="205"/>
    </location>
</feature>
<sequence>MSLQPAPDGTTADPAATLASRLADPGVANALNTLLDHVDLLALLVESLDQFISRSEVIGDSLAAGLAELRQGSEHSGVDVAGIAAAGSQLAGVIPQAAPQLVSAVESGAMEKALATLEVSAEALPQVERLATSLMRGAEQFERAPVEIGGPISMMRQLRDPDINRALSYLLTIAKTLGADLKQPPATPATAIPPTHPSGSTPAQP</sequence>
<protein>
    <submittedName>
        <fullName evidence="2">DUF1641 domain-containing protein</fullName>
    </submittedName>
</protein>
<dbReference type="EMBL" id="JAAYYV010000491">
    <property type="protein sequence ID" value="NLF55987.1"/>
    <property type="molecule type" value="Genomic_DNA"/>
</dbReference>
<proteinExistence type="predicted"/>
<evidence type="ECO:0000256" key="1">
    <source>
        <dbReference type="SAM" id="MobiDB-lite"/>
    </source>
</evidence>
<evidence type="ECO:0000313" key="2">
    <source>
        <dbReference type="EMBL" id="NLF55987.1"/>
    </source>
</evidence>
<dbReference type="Pfam" id="PF07849">
    <property type="entry name" value="DUF1641"/>
    <property type="match status" value="1"/>
</dbReference>
<name>A0A7X7LZA5_9RHOO</name>